<proteinExistence type="predicted"/>
<keyword evidence="2" id="KW-1185">Reference proteome</keyword>
<evidence type="ECO:0000313" key="2">
    <source>
        <dbReference type="Proteomes" id="UP001241758"/>
    </source>
</evidence>
<name>A0ABT6WVF7_9ACTN</name>
<dbReference type="RefSeq" id="WP_282764943.1">
    <property type="nucleotide sequence ID" value="NZ_JASCTH010000027.1"/>
</dbReference>
<protein>
    <recommendedName>
        <fullName evidence="3">DUF4034 domain-containing protein</fullName>
    </recommendedName>
</protein>
<dbReference type="EMBL" id="JASCTH010000027">
    <property type="protein sequence ID" value="MDI6103726.1"/>
    <property type="molecule type" value="Genomic_DNA"/>
</dbReference>
<gene>
    <name evidence="1" type="ORF">QLQ12_34440</name>
</gene>
<dbReference type="Proteomes" id="UP001241758">
    <property type="component" value="Unassembled WGS sequence"/>
</dbReference>
<accession>A0ABT6WVF7</accession>
<evidence type="ECO:0000313" key="1">
    <source>
        <dbReference type="EMBL" id="MDI6103726.1"/>
    </source>
</evidence>
<sequence length="346" mass="39042">MFLFTPRFAIRYAFGGEMPEMPEFDPELALTDPILRAVREQVRVGNWRAGKKAIEDADADWPVRRVRLSVLADVAEQDDMWLRAWLEAEPSDPDAALIEAMAVHGRAGTARGGASAADTSEEQFAEFHRLSASAAQLAQRAIDLAGPADPVPFEVMLSTMFGSTRGSFERVFAEGRRRDPHNLHLHLQALTLRCEKWYGSHEEMFTIARDVAMAAPPGHRSVLLPLTAHFEYALREFAWGAFHRKQLTQTRKYFLRPEVRQELEQCIVKFRAGPHGAAPLGIVLDWMATYYCLTQQRAQAKAVFDELGQHVTAGVQWGWFWGSGEEHAYFKNWLWANGRPPGPGVR</sequence>
<evidence type="ECO:0008006" key="3">
    <source>
        <dbReference type="Google" id="ProtNLM"/>
    </source>
</evidence>
<reference evidence="1 2" key="1">
    <citation type="submission" date="2023-05" db="EMBL/GenBank/DDBJ databases">
        <title>Actinoplanes sp. NEAU-A12 genome sequencing.</title>
        <authorList>
            <person name="Wang Z.-S."/>
        </authorList>
    </citation>
    <scope>NUCLEOTIDE SEQUENCE [LARGE SCALE GENOMIC DNA]</scope>
    <source>
        <strain evidence="1 2">NEAU-A12</strain>
    </source>
</reference>
<organism evidence="1 2">
    <name type="scientific">Actinoplanes sandaracinus</name>
    <dbReference type="NCBI Taxonomy" id="3045177"/>
    <lineage>
        <taxon>Bacteria</taxon>
        <taxon>Bacillati</taxon>
        <taxon>Actinomycetota</taxon>
        <taxon>Actinomycetes</taxon>
        <taxon>Micromonosporales</taxon>
        <taxon>Micromonosporaceae</taxon>
        <taxon>Actinoplanes</taxon>
    </lineage>
</organism>
<comment type="caution">
    <text evidence="1">The sequence shown here is derived from an EMBL/GenBank/DDBJ whole genome shotgun (WGS) entry which is preliminary data.</text>
</comment>